<gene>
    <name evidence="1" type="ORF">LCGC14_2827110</name>
</gene>
<dbReference type="EMBL" id="LAZR01053741">
    <property type="protein sequence ID" value="KKK80080.1"/>
    <property type="molecule type" value="Genomic_DNA"/>
</dbReference>
<sequence>MANKTFKRTGAGRMKLKTLKDLEIFEIRQDL</sequence>
<dbReference type="AlphaFoldDB" id="A0A0F8Z1X9"/>
<organism evidence="1">
    <name type="scientific">marine sediment metagenome</name>
    <dbReference type="NCBI Taxonomy" id="412755"/>
    <lineage>
        <taxon>unclassified sequences</taxon>
        <taxon>metagenomes</taxon>
        <taxon>ecological metagenomes</taxon>
    </lineage>
</organism>
<name>A0A0F8Z1X9_9ZZZZ</name>
<evidence type="ECO:0000313" key="1">
    <source>
        <dbReference type="EMBL" id="KKK80080.1"/>
    </source>
</evidence>
<comment type="caution">
    <text evidence="1">The sequence shown here is derived from an EMBL/GenBank/DDBJ whole genome shotgun (WGS) entry which is preliminary data.</text>
</comment>
<protein>
    <submittedName>
        <fullName evidence="1">Uncharacterized protein</fullName>
    </submittedName>
</protein>
<proteinExistence type="predicted"/>
<feature type="non-terminal residue" evidence="1">
    <location>
        <position position="31"/>
    </location>
</feature>
<reference evidence="1" key="1">
    <citation type="journal article" date="2015" name="Nature">
        <title>Complex archaea that bridge the gap between prokaryotes and eukaryotes.</title>
        <authorList>
            <person name="Spang A."/>
            <person name="Saw J.H."/>
            <person name="Jorgensen S.L."/>
            <person name="Zaremba-Niedzwiedzka K."/>
            <person name="Martijn J."/>
            <person name="Lind A.E."/>
            <person name="van Eijk R."/>
            <person name="Schleper C."/>
            <person name="Guy L."/>
            <person name="Ettema T.J."/>
        </authorList>
    </citation>
    <scope>NUCLEOTIDE SEQUENCE</scope>
</reference>
<accession>A0A0F8Z1X9</accession>